<protein>
    <submittedName>
        <fullName evidence="2">Uncharacterized protein</fullName>
    </submittedName>
</protein>
<comment type="caution">
    <text evidence="2">The sequence shown here is derived from an EMBL/GenBank/DDBJ whole genome shotgun (WGS) entry which is preliminary data.</text>
</comment>
<dbReference type="Proteomes" id="UP000290289">
    <property type="component" value="Chromosome 7"/>
</dbReference>
<reference evidence="2 3" key="1">
    <citation type="submission" date="2018-10" db="EMBL/GenBank/DDBJ databases">
        <title>A high-quality apple genome assembly.</title>
        <authorList>
            <person name="Hu J."/>
        </authorList>
    </citation>
    <scope>NUCLEOTIDE SEQUENCE [LARGE SCALE GENOMIC DNA]</scope>
    <source>
        <strain evidence="3">cv. HFTH1</strain>
        <tissue evidence="2">Young leaf</tissue>
    </source>
</reference>
<evidence type="ECO:0000313" key="3">
    <source>
        <dbReference type="Proteomes" id="UP000290289"/>
    </source>
</evidence>
<dbReference type="GO" id="GO:0003924">
    <property type="term" value="F:GTPase activity"/>
    <property type="evidence" value="ECO:0007669"/>
    <property type="project" value="InterPro"/>
</dbReference>
<keyword evidence="3" id="KW-1185">Reference proteome</keyword>
<dbReference type="EMBL" id="RDQH01000333">
    <property type="protein sequence ID" value="RXH93945.1"/>
    <property type="molecule type" value="Genomic_DNA"/>
</dbReference>
<dbReference type="InterPro" id="IPR027417">
    <property type="entry name" value="P-loop_NTPase"/>
</dbReference>
<dbReference type="Pfam" id="PF00071">
    <property type="entry name" value="Ras"/>
    <property type="match status" value="1"/>
</dbReference>
<dbReference type="AlphaFoldDB" id="A0A498JGE3"/>
<name>A0A498JGE3_MALDO</name>
<dbReference type="Gene3D" id="3.40.50.300">
    <property type="entry name" value="P-loop containing nucleotide triphosphate hydrolases"/>
    <property type="match status" value="1"/>
</dbReference>
<dbReference type="PANTHER" id="PTHR47979">
    <property type="entry name" value="DRAB11-RELATED"/>
    <property type="match status" value="1"/>
</dbReference>
<organism evidence="2 3">
    <name type="scientific">Malus domestica</name>
    <name type="common">Apple</name>
    <name type="synonym">Pyrus malus</name>
    <dbReference type="NCBI Taxonomy" id="3750"/>
    <lineage>
        <taxon>Eukaryota</taxon>
        <taxon>Viridiplantae</taxon>
        <taxon>Streptophyta</taxon>
        <taxon>Embryophyta</taxon>
        <taxon>Tracheophyta</taxon>
        <taxon>Spermatophyta</taxon>
        <taxon>Magnoliopsida</taxon>
        <taxon>eudicotyledons</taxon>
        <taxon>Gunneridae</taxon>
        <taxon>Pentapetalae</taxon>
        <taxon>rosids</taxon>
        <taxon>fabids</taxon>
        <taxon>Rosales</taxon>
        <taxon>Rosaceae</taxon>
        <taxon>Amygdaloideae</taxon>
        <taxon>Maleae</taxon>
        <taxon>Malus</taxon>
    </lineage>
</organism>
<dbReference type="InterPro" id="IPR001806">
    <property type="entry name" value="Small_GTPase"/>
</dbReference>
<accession>A0A498JGE3</accession>
<proteinExistence type="predicted"/>
<evidence type="ECO:0000313" key="2">
    <source>
        <dbReference type="EMBL" id="RXH93945.1"/>
    </source>
</evidence>
<sequence>MGRGGAGHGFQNPNQFQTLSNSRISISPTLPNPLSSLESAVPLLRPPSLTRLRPATSKPHTQTSTHTLLLTLSLPRPHLSSLHRHSLKPRLPRRLLSTIGVTKTFWGGKVKPAFQNEFNLESKSTIGVKFATKTLTIDSKLIKAQIWDTASQERWLMKYWPTKGKNKGLESVVG</sequence>
<gene>
    <name evidence="2" type="ORF">DVH24_016012</name>
</gene>
<dbReference type="PRINTS" id="PR00449">
    <property type="entry name" value="RASTRNSFRMNG"/>
</dbReference>
<evidence type="ECO:0000256" key="1">
    <source>
        <dbReference type="SAM" id="MobiDB-lite"/>
    </source>
</evidence>
<dbReference type="InterPro" id="IPR050209">
    <property type="entry name" value="Rab_GTPases_membrane_traffic"/>
</dbReference>
<dbReference type="STRING" id="3750.A0A498JGE3"/>
<feature type="region of interest" description="Disordered" evidence="1">
    <location>
        <begin position="46"/>
        <end position="66"/>
    </location>
</feature>
<dbReference type="GO" id="GO:0005525">
    <property type="term" value="F:GTP binding"/>
    <property type="evidence" value="ECO:0007669"/>
    <property type="project" value="InterPro"/>
</dbReference>
<dbReference type="SUPFAM" id="SSF52540">
    <property type="entry name" value="P-loop containing nucleoside triphosphate hydrolases"/>
    <property type="match status" value="1"/>
</dbReference>